<dbReference type="PANTHER" id="PTHR13568">
    <property type="entry name" value="FAM11A, B PROTEIN"/>
    <property type="match status" value="1"/>
</dbReference>
<feature type="compositionally biased region" description="Basic and acidic residues" evidence="1">
    <location>
        <begin position="326"/>
        <end position="339"/>
    </location>
</feature>
<evidence type="ECO:0000313" key="3">
    <source>
        <dbReference type="EMBL" id="CAL4089835.1"/>
    </source>
</evidence>
<feature type="transmembrane region" description="Helical" evidence="2">
    <location>
        <begin position="140"/>
        <end position="157"/>
    </location>
</feature>
<sequence>MDFESMIRVSHRLPVFEKPCIDPTSLRRIHGVLQDIYSIMVSPLSCHNRLELLVNIGVTCELILWGNNDPRLEGGAYVAYRSLLICVGLHLLLLMFEVLAADNLESRRHAWVSVFAPLVLASCVSIAACIWAVKHDRSCELELVCSVNLLQFIFIALRLDEYIRWPWEIVLVPAWILLCVSVVAVLYSIIFAGLLLRMPDVNPDRRRTSMNTAIAYTCLVAPLIILLITLASKLNEKTSASFSSVVSPLYISYMTLILMSFQTKRANQWWFGLRKDLCQFVLGVCPLLQEYANISYSIPHAEEGRSNRSSEPTSPQQSGETSSSISEKKDVVSSSRRVEHRVISPALSLDVPD</sequence>
<dbReference type="Pfam" id="PF10269">
    <property type="entry name" value="Tmemb_185A"/>
    <property type="match status" value="1"/>
</dbReference>
<dbReference type="EMBL" id="CAXKWB010008151">
    <property type="protein sequence ID" value="CAL4089835.1"/>
    <property type="molecule type" value="Genomic_DNA"/>
</dbReference>
<keyword evidence="2" id="KW-1133">Transmembrane helix</keyword>
<feature type="transmembrane region" description="Helical" evidence="2">
    <location>
        <begin position="169"/>
        <end position="196"/>
    </location>
</feature>
<reference evidence="3 4" key="1">
    <citation type="submission" date="2024-05" db="EMBL/GenBank/DDBJ databases">
        <authorList>
            <person name="Wallberg A."/>
        </authorList>
    </citation>
    <scope>NUCLEOTIDE SEQUENCE [LARGE SCALE GENOMIC DNA]</scope>
</reference>
<feature type="transmembrane region" description="Helical" evidence="2">
    <location>
        <begin position="242"/>
        <end position="261"/>
    </location>
</feature>
<feature type="non-terminal residue" evidence="3">
    <location>
        <position position="353"/>
    </location>
</feature>
<feature type="region of interest" description="Disordered" evidence="1">
    <location>
        <begin position="302"/>
        <end position="339"/>
    </location>
</feature>
<dbReference type="Proteomes" id="UP001497623">
    <property type="component" value="Unassembled WGS sequence"/>
</dbReference>
<keyword evidence="4" id="KW-1185">Reference proteome</keyword>
<feature type="transmembrane region" description="Helical" evidence="2">
    <location>
        <begin position="208"/>
        <end position="230"/>
    </location>
</feature>
<feature type="transmembrane region" description="Helical" evidence="2">
    <location>
        <begin position="111"/>
        <end position="133"/>
    </location>
</feature>
<evidence type="ECO:0000256" key="1">
    <source>
        <dbReference type="SAM" id="MobiDB-lite"/>
    </source>
</evidence>
<protein>
    <submittedName>
        <fullName evidence="3">Uncharacterized protein</fullName>
    </submittedName>
</protein>
<keyword evidence="2" id="KW-0812">Transmembrane</keyword>
<feature type="compositionally biased region" description="Polar residues" evidence="1">
    <location>
        <begin position="309"/>
        <end position="325"/>
    </location>
</feature>
<name>A0AAV2QNY2_MEGNR</name>
<organism evidence="3 4">
    <name type="scientific">Meganyctiphanes norvegica</name>
    <name type="common">Northern krill</name>
    <name type="synonym">Thysanopoda norvegica</name>
    <dbReference type="NCBI Taxonomy" id="48144"/>
    <lineage>
        <taxon>Eukaryota</taxon>
        <taxon>Metazoa</taxon>
        <taxon>Ecdysozoa</taxon>
        <taxon>Arthropoda</taxon>
        <taxon>Crustacea</taxon>
        <taxon>Multicrustacea</taxon>
        <taxon>Malacostraca</taxon>
        <taxon>Eumalacostraca</taxon>
        <taxon>Eucarida</taxon>
        <taxon>Euphausiacea</taxon>
        <taxon>Euphausiidae</taxon>
        <taxon>Meganyctiphanes</taxon>
    </lineage>
</organism>
<dbReference type="InterPro" id="IPR019396">
    <property type="entry name" value="TM_Fragile-X-F-assoc"/>
</dbReference>
<keyword evidence="2" id="KW-0472">Membrane</keyword>
<feature type="transmembrane region" description="Helical" evidence="2">
    <location>
        <begin position="78"/>
        <end position="99"/>
    </location>
</feature>
<proteinExistence type="predicted"/>
<comment type="caution">
    <text evidence="3">The sequence shown here is derived from an EMBL/GenBank/DDBJ whole genome shotgun (WGS) entry which is preliminary data.</text>
</comment>
<gene>
    <name evidence="3" type="ORF">MNOR_LOCUS13905</name>
</gene>
<dbReference type="AlphaFoldDB" id="A0AAV2QNY2"/>
<evidence type="ECO:0000256" key="2">
    <source>
        <dbReference type="SAM" id="Phobius"/>
    </source>
</evidence>
<evidence type="ECO:0000313" key="4">
    <source>
        <dbReference type="Proteomes" id="UP001497623"/>
    </source>
</evidence>
<dbReference type="PANTHER" id="PTHR13568:SF6">
    <property type="entry name" value="TRANSMEMBRANE PROTEIN 185A"/>
    <property type="match status" value="1"/>
</dbReference>
<accession>A0AAV2QNY2</accession>